<feature type="transmembrane region" description="Helical" evidence="1">
    <location>
        <begin position="6"/>
        <end position="24"/>
    </location>
</feature>
<keyword evidence="1" id="KW-1133">Transmembrane helix</keyword>
<keyword evidence="1" id="KW-0812">Transmembrane</keyword>
<reference evidence="2 3" key="1">
    <citation type="submission" date="2017-05" db="EMBL/GenBank/DDBJ databases">
        <authorList>
            <person name="Varghese N."/>
            <person name="Submissions S."/>
        </authorList>
    </citation>
    <scope>NUCLEOTIDE SEQUENCE [LARGE SCALE GENOMIC DNA]</scope>
    <source>
        <strain evidence="2 3">DSM 15522</strain>
    </source>
</reference>
<evidence type="ECO:0000256" key="1">
    <source>
        <dbReference type="SAM" id="Phobius"/>
    </source>
</evidence>
<proteinExistence type="predicted"/>
<dbReference type="EMBL" id="FXUB01000001">
    <property type="protein sequence ID" value="SMP09106.1"/>
    <property type="molecule type" value="Genomic_DNA"/>
</dbReference>
<organism evidence="2 3">
    <name type="scientific">Desulfurobacterium pacificum</name>
    <dbReference type="NCBI Taxonomy" id="240166"/>
    <lineage>
        <taxon>Bacteria</taxon>
        <taxon>Pseudomonadati</taxon>
        <taxon>Aquificota</taxon>
        <taxon>Aquificia</taxon>
        <taxon>Desulfurobacteriales</taxon>
        <taxon>Desulfurobacteriaceae</taxon>
        <taxon>Desulfurobacterium</taxon>
    </lineage>
</organism>
<accession>A0ABY1NJ98</accession>
<evidence type="ECO:0000313" key="3">
    <source>
        <dbReference type="Proteomes" id="UP001157911"/>
    </source>
</evidence>
<sequence>MIAAIILGIMFILMTIGFEIIYYIDEKELEKKEKTK</sequence>
<gene>
    <name evidence="2" type="ORF">SAMN06265339_0695</name>
</gene>
<name>A0ABY1NJ98_9BACT</name>
<keyword evidence="1" id="KW-0472">Membrane</keyword>
<comment type="caution">
    <text evidence="2">The sequence shown here is derived from an EMBL/GenBank/DDBJ whole genome shotgun (WGS) entry which is preliminary data.</text>
</comment>
<keyword evidence="3" id="KW-1185">Reference proteome</keyword>
<protein>
    <submittedName>
        <fullName evidence="2">Uncharacterized protein</fullName>
    </submittedName>
</protein>
<dbReference type="Proteomes" id="UP001157911">
    <property type="component" value="Unassembled WGS sequence"/>
</dbReference>
<evidence type="ECO:0000313" key="2">
    <source>
        <dbReference type="EMBL" id="SMP09106.1"/>
    </source>
</evidence>